<dbReference type="Proteomes" id="UP000095042">
    <property type="component" value="Unassembled WGS sequence"/>
</dbReference>
<protein>
    <submittedName>
        <fullName evidence="1">Uncharacterized protein</fullName>
    </submittedName>
</protein>
<evidence type="ECO:0000313" key="2">
    <source>
        <dbReference type="Proteomes" id="UP000095042"/>
    </source>
</evidence>
<dbReference type="EMBL" id="LPWD01000085">
    <property type="protein sequence ID" value="ODS03593.1"/>
    <property type="molecule type" value="Genomic_DNA"/>
</dbReference>
<proteinExistence type="predicted"/>
<gene>
    <name evidence="1" type="ORF">AUC71_08870</name>
</gene>
<sequence>MTHRAPWGRYLRTKTERDADYWGASAELKFATGAPKEVKPQIYRNDYFIAGFDVRGIDQDNRLNGVQGPLDVFTYSETLDTTYTGGYIGFGGEYSFGFIPGIKNVGGFYDRLGLRTYVNATAGLYNAETDYTGRFDYRFFPTPTSNVSRSDDDLAFIGTVSLETRKQIGDRTSLSLWTDYEYISSVPKMIYAGPNSPTRIDDEAVFATRTMLRLNIGLGSQMLYNGQGY</sequence>
<name>A0A1E3WCP9_9HYPH</name>
<reference evidence="1 2" key="1">
    <citation type="journal article" date="2016" name="Environ. Microbiol.">
        <title>New Methyloceanibacter diversity from North Sea sediments includes methanotroph containing solely the soluble methane monooxygenase.</title>
        <authorList>
            <person name="Vekeman B."/>
            <person name="Kerckhof F.M."/>
            <person name="Cremers G."/>
            <person name="de Vos P."/>
            <person name="Vandamme P."/>
            <person name="Boon N."/>
            <person name="Op den Camp H.J."/>
            <person name="Heylen K."/>
        </authorList>
    </citation>
    <scope>NUCLEOTIDE SEQUENCE [LARGE SCALE GENOMIC DNA]</scope>
    <source>
        <strain evidence="1 2">R-67177</strain>
    </source>
</reference>
<dbReference type="AlphaFoldDB" id="A0A1E3WCP9"/>
<evidence type="ECO:0000313" key="1">
    <source>
        <dbReference type="EMBL" id="ODS03593.1"/>
    </source>
</evidence>
<dbReference type="RefSeq" id="WP_069623214.1">
    <property type="nucleotide sequence ID" value="NZ_LPWD01000085.1"/>
</dbReference>
<dbReference type="OrthoDB" id="8480039at2"/>
<organism evidence="1 2">
    <name type="scientific">Methyloceanibacter marginalis</name>
    <dbReference type="NCBI Taxonomy" id="1774971"/>
    <lineage>
        <taxon>Bacteria</taxon>
        <taxon>Pseudomonadati</taxon>
        <taxon>Pseudomonadota</taxon>
        <taxon>Alphaproteobacteria</taxon>
        <taxon>Hyphomicrobiales</taxon>
        <taxon>Hyphomicrobiaceae</taxon>
        <taxon>Methyloceanibacter</taxon>
    </lineage>
</organism>
<comment type="caution">
    <text evidence="1">The sequence shown here is derived from an EMBL/GenBank/DDBJ whole genome shotgun (WGS) entry which is preliminary data.</text>
</comment>
<accession>A0A1E3WCP9</accession>
<keyword evidence="2" id="KW-1185">Reference proteome</keyword>